<dbReference type="EMBL" id="JRVC01000003">
    <property type="protein sequence ID" value="KHS48737.1"/>
    <property type="molecule type" value="Genomic_DNA"/>
</dbReference>
<comment type="caution">
    <text evidence="2">The sequence shown here is derived from an EMBL/GenBank/DDBJ whole genome shotgun (WGS) entry which is preliminary data.</text>
</comment>
<protein>
    <submittedName>
        <fullName evidence="2">Uncharacterized protein</fullName>
    </submittedName>
</protein>
<proteinExistence type="predicted"/>
<organism evidence="2 3">
    <name type="scientific">Novosphingobium subterraneum</name>
    <dbReference type="NCBI Taxonomy" id="48936"/>
    <lineage>
        <taxon>Bacteria</taxon>
        <taxon>Pseudomonadati</taxon>
        <taxon>Pseudomonadota</taxon>
        <taxon>Alphaproteobacteria</taxon>
        <taxon>Sphingomonadales</taxon>
        <taxon>Sphingomonadaceae</taxon>
        <taxon>Novosphingobium</taxon>
    </lineage>
</organism>
<keyword evidence="3" id="KW-1185">Reference proteome</keyword>
<gene>
    <name evidence="2" type="ORF">NJ75_00819</name>
</gene>
<sequence length="276" mass="29061">MNRLTLAMILAFVIASPAMAQTLSIDDIVMLTKTGIGDEAIVAKINSTDTHLDLSVDQMLDLKAKGVTGPVIAALLAQKKPAEVKLSLDSPDPSVPHPAGVYLMDSSANKMLRIDPVVTNQAKTGGILGYALTGGIASMSVKASIQNPTARTHASEGRPSFYFFFDESNPSVAATNATWASGTAATVTSPSEFTLVQLTPKKDRREARVGSLNIGGAKTGVMDKDRLGFDYKLVRPGVFLVQPTSDLPKGEYGFMYSLSGGGAGGAMTARIFDFSI</sequence>
<dbReference type="Proteomes" id="UP000031338">
    <property type="component" value="Unassembled WGS sequence"/>
</dbReference>
<keyword evidence="1" id="KW-0732">Signal</keyword>
<evidence type="ECO:0000256" key="1">
    <source>
        <dbReference type="SAM" id="SignalP"/>
    </source>
</evidence>
<dbReference type="AlphaFoldDB" id="A0A0B8ZRB0"/>
<feature type="chain" id="PRO_5002127233" evidence="1">
    <location>
        <begin position="21"/>
        <end position="276"/>
    </location>
</feature>
<dbReference type="PATRIC" id="fig|48936.3.peg.829"/>
<accession>A0A0B8ZRB0</accession>
<name>A0A0B8ZRB0_9SPHN</name>
<reference evidence="2 3" key="1">
    <citation type="submission" date="2014-10" db="EMBL/GenBank/DDBJ databases">
        <title>Draft genome sequence of Novosphingobium subterraneum DSM 12447.</title>
        <authorList>
            <person name="Gan H.M."/>
            <person name="Gan H.Y."/>
            <person name="Savka M.A."/>
        </authorList>
    </citation>
    <scope>NUCLEOTIDE SEQUENCE [LARGE SCALE GENOMIC DNA]</scope>
    <source>
        <strain evidence="2 3">DSM 12447</strain>
    </source>
</reference>
<feature type="signal peptide" evidence="1">
    <location>
        <begin position="1"/>
        <end position="20"/>
    </location>
</feature>
<evidence type="ECO:0000313" key="2">
    <source>
        <dbReference type="EMBL" id="KHS48737.1"/>
    </source>
</evidence>
<evidence type="ECO:0000313" key="3">
    <source>
        <dbReference type="Proteomes" id="UP000031338"/>
    </source>
</evidence>